<keyword evidence="4" id="KW-1185">Reference proteome</keyword>
<evidence type="ECO:0000256" key="1">
    <source>
        <dbReference type="ARBA" id="ARBA00022729"/>
    </source>
</evidence>
<reference evidence="3" key="2">
    <citation type="submission" date="2020-09" db="EMBL/GenBank/DDBJ databases">
        <authorList>
            <person name="Sun Q."/>
            <person name="Kim S."/>
        </authorList>
    </citation>
    <scope>NUCLEOTIDE SEQUENCE</scope>
    <source>
        <strain evidence="3">KCTC 12113</strain>
    </source>
</reference>
<accession>A0A918MRB2</accession>
<feature type="domain" description="Secretion system C-terminal sorting" evidence="2">
    <location>
        <begin position="33"/>
        <end position="102"/>
    </location>
</feature>
<comment type="caution">
    <text evidence="3">The sequence shown here is derived from an EMBL/GenBank/DDBJ whole genome shotgun (WGS) entry which is preliminary data.</text>
</comment>
<organism evidence="3 4">
    <name type="scientific">Arenibacter certesii</name>
    <dbReference type="NCBI Taxonomy" id="228955"/>
    <lineage>
        <taxon>Bacteria</taxon>
        <taxon>Pseudomonadati</taxon>
        <taxon>Bacteroidota</taxon>
        <taxon>Flavobacteriia</taxon>
        <taxon>Flavobacteriales</taxon>
        <taxon>Flavobacteriaceae</taxon>
        <taxon>Arenibacter</taxon>
    </lineage>
</organism>
<dbReference type="AlphaFoldDB" id="A0A918MRB2"/>
<evidence type="ECO:0000313" key="4">
    <source>
        <dbReference type="Proteomes" id="UP000634668"/>
    </source>
</evidence>
<protein>
    <submittedName>
        <fullName evidence="3">T9SS C-terminal target domain-containing protein</fullName>
    </submittedName>
</protein>
<dbReference type="InterPro" id="IPR026444">
    <property type="entry name" value="Secre_tail"/>
</dbReference>
<dbReference type="RefSeq" id="WP_026814495.1">
    <property type="nucleotide sequence ID" value="NZ_BMWP01000031.1"/>
</dbReference>
<proteinExistence type="predicted"/>
<evidence type="ECO:0000259" key="2">
    <source>
        <dbReference type="Pfam" id="PF18962"/>
    </source>
</evidence>
<name>A0A918MRB2_9FLAO</name>
<dbReference type="Proteomes" id="UP000634668">
    <property type="component" value="Unassembled WGS sequence"/>
</dbReference>
<keyword evidence="1" id="KW-0732">Signal</keyword>
<dbReference type="EMBL" id="BMWP01000031">
    <property type="protein sequence ID" value="GGW47239.1"/>
    <property type="molecule type" value="Genomic_DNA"/>
</dbReference>
<sequence length="103" mass="11613">MKQLYLIVTFLFLSFSYGQDSKGNSGDIDGFKLYPNPATNGRVYISTTLNAPKKVLIFDIFGTKVLETTLLGMELKLDNLDSGVYMLRITEKNKIATRKLIIK</sequence>
<dbReference type="Pfam" id="PF18962">
    <property type="entry name" value="Por_Secre_tail"/>
    <property type="match status" value="1"/>
</dbReference>
<evidence type="ECO:0000313" key="3">
    <source>
        <dbReference type="EMBL" id="GGW47239.1"/>
    </source>
</evidence>
<reference evidence="3" key="1">
    <citation type="journal article" date="2014" name="Int. J. Syst. Evol. Microbiol.">
        <title>Complete genome sequence of Corynebacterium casei LMG S-19264T (=DSM 44701T), isolated from a smear-ripened cheese.</title>
        <authorList>
            <consortium name="US DOE Joint Genome Institute (JGI-PGF)"/>
            <person name="Walter F."/>
            <person name="Albersmeier A."/>
            <person name="Kalinowski J."/>
            <person name="Ruckert C."/>
        </authorList>
    </citation>
    <scope>NUCLEOTIDE SEQUENCE</scope>
    <source>
        <strain evidence="3">KCTC 12113</strain>
    </source>
</reference>
<dbReference type="NCBIfam" id="TIGR04183">
    <property type="entry name" value="Por_Secre_tail"/>
    <property type="match status" value="1"/>
</dbReference>
<gene>
    <name evidence="3" type="ORF">GCM10007383_34190</name>
</gene>